<organism evidence="7 8">
    <name type="scientific">Prevotella lacticifex</name>
    <dbReference type="NCBI Taxonomy" id="2854755"/>
    <lineage>
        <taxon>Bacteria</taxon>
        <taxon>Pseudomonadati</taxon>
        <taxon>Bacteroidota</taxon>
        <taxon>Bacteroidia</taxon>
        <taxon>Bacteroidales</taxon>
        <taxon>Prevotellaceae</taxon>
        <taxon>Prevotella</taxon>
    </lineage>
</organism>
<evidence type="ECO:0000256" key="5">
    <source>
        <dbReference type="ARBA" id="ARBA00022840"/>
    </source>
</evidence>
<protein>
    <submittedName>
        <fullName evidence="7">ATP-binding protein</fullName>
    </submittedName>
</protein>
<evidence type="ECO:0000256" key="4">
    <source>
        <dbReference type="ARBA" id="ARBA00022741"/>
    </source>
</evidence>
<dbReference type="InterPro" id="IPR003593">
    <property type="entry name" value="AAA+_ATPase"/>
</dbReference>
<dbReference type="CDD" id="cd03230">
    <property type="entry name" value="ABC_DR_subfamily_A"/>
    <property type="match status" value="1"/>
</dbReference>
<evidence type="ECO:0000256" key="2">
    <source>
        <dbReference type="ARBA" id="ARBA00022448"/>
    </source>
</evidence>
<keyword evidence="8" id="KW-1185">Reference proteome</keyword>
<dbReference type="InterPro" id="IPR017871">
    <property type="entry name" value="ABC_transporter-like_CS"/>
</dbReference>
<accession>A0A9R1CXG0</accession>
<gene>
    <name evidence="7" type="ORF">PRLR5076_08860</name>
</gene>
<name>A0A9R1CXG0_9BACT</name>
<dbReference type="PROSITE" id="PS50893">
    <property type="entry name" value="ABC_TRANSPORTER_2"/>
    <property type="match status" value="1"/>
</dbReference>
<evidence type="ECO:0000256" key="1">
    <source>
        <dbReference type="ARBA" id="ARBA00005417"/>
    </source>
</evidence>
<dbReference type="GeneID" id="72468937"/>
<dbReference type="PANTHER" id="PTHR42711:SF5">
    <property type="entry name" value="ABC TRANSPORTER ATP-BINDING PROTEIN NATA"/>
    <property type="match status" value="1"/>
</dbReference>
<dbReference type="Proteomes" id="UP000825483">
    <property type="component" value="Unassembled WGS sequence"/>
</dbReference>
<dbReference type="RefSeq" id="WP_223927165.1">
    <property type="nucleotide sequence ID" value="NZ_BPTU01000005.1"/>
</dbReference>
<keyword evidence="5 7" id="KW-0067">ATP-binding</keyword>
<sequence length="234" mass="25640">MTAIDIDNIRKTFGNVTAVDIPELKIEKGDLVGLVGNNGAGKTTFLRLLLDLSRPDEGAATLHGVNPRLSEEWKAWTGAFIDEGFLIDFLSPKEYFNFIARIDGIPAGELSERIEQLHSLTGDELLSTPTLIRNLSAGNRQKVGIAAALINNPRIVILDEPFNFLDPSSQEALKRLLTDYNRTTGATIIVSSHNLQLVTDISTRLLVMDHGSIVKNIINDSPSAAEELRDYFAG</sequence>
<evidence type="ECO:0000256" key="3">
    <source>
        <dbReference type="ARBA" id="ARBA00022458"/>
    </source>
</evidence>
<evidence type="ECO:0000259" key="6">
    <source>
        <dbReference type="PROSITE" id="PS50893"/>
    </source>
</evidence>
<dbReference type="GO" id="GO:0016887">
    <property type="term" value="F:ATP hydrolysis activity"/>
    <property type="evidence" value="ECO:0007669"/>
    <property type="project" value="InterPro"/>
</dbReference>
<comment type="caution">
    <text evidence="7">The sequence shown here is derived from an EMBL/GenBank/DDBJ whole genome shotgun (WGS) entry which is preliminary data.</text>
</comment>
<evidence type="ECO:0000313" key="7">
    <source>
        <dbReference type="EMBL" id="GJG58035.1"/>
    </source>
</evidence>
<dbReference type="InterPro" id="IPR003439">
    <property type="entry name" value="ABC_transporter-like_ATP-bd"/>
</dbReference>
<dbReference type="Pfam" id="PF00005">
    <property type="entry name" value="ABC_tran"/>
    <property type="match status" value="1"/>
</dbReference>
<keyword evidence="4" id="KW-0547">Nucleotide-binding</keyword>
<dbReference type="InterPro" id="IPR027417">
    <property type="entry name" value="P-loop_NTPase"/>
</dbReference>
<dbReference type="SMART" id="SM00382">
    <property type="entry name" value="AAA"/>
    <property type="match status" value="1"/>
</dbReference>
<dbReference type="PANTHER" id="PTHR42711">
    <property type="entry name" value="ABC TRANSPORTER ATP-BINDING PROTEIN"/>
    <property type="match status" value="1"/>
</dbReference>
<reference evidence="7" key="1">
    <citation type="journal article" date="2022" name="Int. J. Syst. Evol. Microbiol.">
        <title>Prevotella lacticifex sp. nov., isolated from the rumen of cows.</title>
        <authorList>
            <person name="Shinkai T."/>
            <person name="Ikeyama N."/>
            <person name="Kumagai M."/>
            <person name="Ohmori H."/>
            <person name="Sakamoto M."/>
            <person name="Ohkuma M."/>
            <person name="Mitsumori M."/>
        </authorList>
    </citation>
    <scope>NUCLEOTIDE SEQUENCE</scope>
    <source>
        <strain evidence="7">R5076</strain>
    </source>
</reference>
<keyword evidence="3" id="KW-0536">Nodulation</keyword>
<dbReference type="PROSITE" id="PS00211">
    <property type="entry name" value="ABC_TRANSPORTER_1"/>
    <property type="match status" value="1"/>
</dbReference>
<dbReference type="SUPFAM" id="SSF52540">
    <property type="entry name" value="P-loop containing nucleoside triphosphate hydrolases"/>
    <property type="match status" value="1"/>
</dbReference>
<dbReference type="AlphaFoldDB" id="A0A9R1CXG0"/>
<comment type="similarity">
    <text evidence="1">Belongs to the ABC transporter superfamily.</text>
</comment>
<proteinExistence type="inferred from homology"/>
<feature type="domain" description="ABC transporter" evidence="6">
    <location>
        <begin position="4"/>
        <end position="230"/>
    </location>
</feature>
<dbReference type="InterPro" id="IPR050763">
    <property type="entry name" value="ABC_transporter_ATP-binding"/>
</dbReference>
<dbReference type="Gene3D" id="3.40.50.300">
    <property type="entry name" value="P-loop containing nucleotide triphosphate hydrolases"/>
    <property type="match status" value="1"/>
</dbReference>
<dbReference type="GO" id="GO:0005524">
    <property type="term" value="F:ATP binding"/>
    <property type="evidence" value="ECO:0007669"/>
    <property type="project" value="UniProtKB-KW"/>
</dbReference>
<evidence type="ECO:0000313" key="8">
    <source>
        <dbReference type="Proteomes" id="UP000825483"/>
    </source>
</evidence>
<dbReference type="EMBL" id="BPUB01000001">
    <property type="protein sequence ID" value="GJG58035.1"/>
    <property type="molecule type" value="Genomic_DNA"/>
</dbReference>
<keyword evidence="2" id="KW-0813">Transport</keyword>